<dbReference type="InterPro" id="IPR020095">
    <property type="entry name" value="PsdUridine_synth_TruA_C"/>
</dbReference>
<dbReference type="Proteomes" id="UP000233249">
    <property type="component" value="Unassembled WGS sequence"/>
</dbReference>
<dbReference type="Gene3D" id="3.30.70.580">
    <property type="entry name" value="Pseudouridine synthase I, catalytic domain, N-terminal subdomain"/>
    <property type="match status" value="1"/>
</dbReference>
<evidence type="ECO:0000256" key="4">
    <source>
        <dbReference type="HAMAP-Rule" id="MF_00171"/>
    </source>
</evidence>
<proteinExistence type="inferred from homology"/>
<dbReference type="InterPro" id="IPR020103">
    <property type="entry name" value="PsdUridine_synth_cat_dom_sf"/>
</dbReference>
<evidence type="ECO:0000256" key="3">
    <source>
        <dbReference type="ARBA" id="ARBA00023235"/>
    </source>
</evidence>
<feature type="domain" description="Pseudouridine synthase I TruA alpha/beta" evidence="8">
    <location>
        <begin position="170"/>
        <end position="275"/>
    </location>
</feature>
<protein>
    <recommendedName>
        <fullName evidence="4">tRNA pseudouridine synthase A</fullName>
        <ecNumber evidence="4">5.4.99.12</ecNumber>
    </recommendedName>
    <alternativeName>
        <fullName evidence="4">tRNA pseudouridine(38-40) synthase</fullName>
    </alternativeName>
    <alternativeName>
        <fullName evidence="4">tRNA pseudouridylate synthase I</fullName>
    </alternativeName>
    <alternativeName>
        <fullName evidence="4">tRNA-uridine isomerase I</fullName>
    </alternativeName>
</protein>
<dbReference type="PANTHER" id="PTHR11142:SF0">
    <property type="entry name" value="TRNA PSEUDOURIDINE SYNTHASE-LIKE 1"/>
    <property type="match status" value="1"/>
</dbReference>
<evidence type="ECO:0000259" key="8">
    <source>
        <dbReference type="Pfam" id="PF01416"/>
    </source>
</evidence>
<dbReference type="InterPro" id="IPR001406">
    <property type="entry name" value="PsdUridine_synth_TruA"/>
</dbReference>
<feature type="active site" description="Nucleophile" evidence="4 5">
    <location>
        <position position="69"/>
    </location>
</feature>
<reference evidence="9 10" key="1">
    <citation type="submission" date="2017-12" db="EMBL/GenBank/DDBJ databases">
        <title>Corynebacterium mastitidis 16-1433 Genome.</title>
        <authorList>
            <person name="Gulvik C.A."/>
        </authorList>
    </citation>
    <scope>NUCLEOTIDE SEQUENCE [LARGE SCALE GENOMIC DNA]</scope>
    <source>
        <strain evidence="9 10">16-1433</strain>
    </source>
</reference>
<keyword evidence="2 4" id="KW-0819">tRNA processing</keyword>
<dbReference type="GO" id="GO:0003723">
    <property type="term" value="F:RNA binding"/>
    <property type="evidence" value="ECO:0007669"/>
    <property type="project" value="InterPro"/>
</dbReference>
<comment type="function">
    <text evidence="4">Formation of pseudouridine at positions 38, 39 and 40 in the anticodon stem and loop of transfer RNAs.</text>
</comment>
<evidence type="ECO:0000256" key="2">
    <source>
        <dbReference type="ARBA" id="ARBA00022694"/>
    </source>
</evidence>
<dbReference type="HAMAP" id="MF_00171">
    <property type="entry name" value="TruA"/>
    <property type="match status" value="1"/>
</dbReference>
<dbReference type="PANTHER" id="PTHR11142">
    <property type="entry name" value="PSEUDOURIDYLATE SYNTHASE"/>
    <property type="match status" value="1"/>
</dbReference>
<dbReference type="InterPro" id="IPR020094">
    <property type="entry name" value="TruA/RsuA/RluB/E/F_N"/>
</dbReference>
<dbReference type="EC" id="5.4.99.12" evidence="4"/>
<evidence type="ECO:0000256" key="6">
    <source>
        <dbReference type="PIRSR" id="PIRSR001430-2"/>
    </source>
</evidence>
<evidence type="ECO:0000313" key="9">
    <source>
        <dbReference type="EMBL" id="PKF68852.1"/>
    </source>
</evidence>
<accession>A0A2N0X817</accession>
<organism evidence="9 10">
    <name type="scientific">Corynebacterium mastitidis</name>
    <dbReference type="NCBI Taxonomy" id="161890"/>
    <lineage>
        <taxon>Bacteria</taxon>
        <taxon>Bacillati</taxon>
        <taxon>Actinomycetota</taxon>
        <taxon>Actinomycetes</taxon>
        <taxon>Mycobacteriales</taxon>
        <taxon>Corynebacteriaceae</taxon>
        <taxon>Corynebacterium</taxon>
    </lineage>
</organism>
<dbReference type="Gene3D" id="3.30.70.660">
    <property type="entry name" value="Pseudouridine synthase I, catalytic domain, C-terminal subdomain"/>
    <property type="match status" value="1"/>
</dbReference>
<dbReference type="STRING" id="1121365.GCA_000375365_01121"/>
<dbReference type="CDD" id="cd02570">
    <property type="entry name" value="PseudoU_synth_EcTruA"/>
    <property type="match status" value="1"/>
</dbReference>
<comment type="subunit">
    <text evidence="4">Homodimer.</text>
</comment>
<evidence type="ECO:0000313" key="10">
    <source>
        <dbReference type="Proteomes" id="UP000233249"/>
    </source>
</evidence>
<comment type="similarity">
    <text evidence="1 4 7">Belongs to the tRNA pseudouridine synthase TruA family.</text>
</comment>
<evidence type="ECO:0000256" key="5">
    <source>
        <dbReference type="PIRSR" id="PIRSR001430-1"/>
    </source>
</evidence>
<comment type="catalytic activity">
    <reaction evidence="4 7">
        <text>uridine(38/39/40) in tRNA = pseudouridine(38/39/40) in tRNA</text>
        <dbReference type="Rhea" id="RHEA:22376"/>
        <dbReference type="Rhea" id="RHEA-COMP:10085"/>
        <dbReference type="Rhea" id="RHEA-COMP:10087"/>
        <dbReference type="ChEBI" id="CHEBI:65314"/>
        <dbReference type="ChEBI" id="CHEBI:65315"/>
        <dbReference type="EC" id="5.4.99.12"/>
    </reaction>
</comment>
<dbReference type="EMBL" id="PJAF01000011">
    <property type="protein sequence ID" value="PKF68852.1"/>
    <property type="molecule type" value="Genomic_DNA"/>
</dbReference>
<gene>
    <name evidence="4" type="primary">truA</name>
    <name evidence="9" type="ORF">CXB45_05060</name>
</gene>
<dbReference type="GO" id="GO:0160147">
    <property type="term" value="F:tRNA pseudouridine(38-40) synthase activity"/>
    <property type="evidence" value="ECO:0007669"/>
    <property type="project" value="UniProtKB-EC"/>
</dbReference>
<evidence type="ECO:0000256" key="1">
    <source>
        <dbReference type="ARBA" id="ARBA00009375"/>
    </source>
</evidence>
<feature type="domain" description="Pseudouridine synthase I TruA alpha/beta" evidence="8">
    <location>
        <begin position="24"/>
        <end position="86"/>
    </location>
</feature>
<sequence>MAARPGRRVVAQVTATRRLRLDIAYDGTDFHGWASQKDPALRTVQGVLEEALALVLRVPVALTVAGRTDAGVHAAGQVAHADVPEGCLEQRSLRGDPARLVRRLSRLLPEDIRLSGCAFAPEGFDARFSALRRRYLYRVTTAAPGPLPTRARDTTAWPKPVDLAAMQETADRLLGLHDFAAFCKAKPHATTVRDLQVFRWRDASTPWEPQLYEAEVVADAFCWSMVRALVGCCLAAGEGRFPPARAMEFLGERTRSSRVPVAAARGLSLVDVDYPEDRELAARSLITRDRRAPVSPGDPGAYTL</sequence>
<comment type="caution">
    <text evidence="4">Lacks conserved residue(s) required for the propagation of feature annotation.</text>
</comment>
<name>A0A2N0X817_9CORY</name>
<dbReference type="NCBIfam" id="TIGR00071">
    <property type="entry name" value="hisT_truA"/>
    <property type="match status" value="1"/>
</dbReference>
<evidence type="ECO:0000256" key="7">
    <source>
        <dbReference type="RuleBase" id="RU003792"/>
    </source>
</evidence>
<dbReference type="InterPro" id="IPR020097">
    <property type="entry name" value="PsdUridine_synth_TruA_a/b_dom"/>
</dbReference>
<feature type="binding site" evidence="4 6">
    <location>
        <position position="135"/>
    </location>
    <ligand>
        <name>substrate</name>
    </ligand>
</feature>
<dbReference type="GO" id="GO:0031119">
    <property type="term" value="P:tRNA pseudouridine synthesis"/>
    <property type="evidence" value="ECO:0007669"/>
    <property type="project" value="UniProtKB-UniRule"/>
</dbReference>
<dbReference type="AlphaFoldDB" id="A0A2N0X817"/>
<keyword evidence="3 4" id="KW-0413">Isomerase</keyword>
<dbReference type="PIRSF" id="PIRSF001430">
    <property type="entry name" value="tRNA_psdUrid_synth"/>
    <property type="match status" value="1"/>
</dbReference>
<comment type="caution">
    <text evidence="9">The sequence shown here is derived from an EMBL/GenBank/DDBJ whole genome shotgun (WGS) entry which is preliminary data.</text>
</comment>
<dbReference type="OrthoDB" id="9811823at2"/>
<dbReference type="Pfam" id="PF01416">
    <property type="entry name" value="PseudoU_synth_1"/>
    <property type="match status" value="2"/>
</dbReference>
<dbReference type="SUPFAM" id="SSF55120">
    <property type="entry name" value="Pseudouridine synthase"/>
    <property type="match status" value="1"/>
</dbReference>